<organism evidence="1 2">
    <name type="scientific">Panagrolaimus sp. JU765</name>
    <dbReference type="NCBI Taxonomy" id="591449"/>
    <lineage>
        <taxon>Eukaryota</taxon>
        <taxon>Metazoa</taxon>
        <taxon>Ecdysozoa</taxon>
        <taxon>Nematoda</taxon>
        <taxon>Chromadorea</taxon>
        <taxon>Rhabditida</taxon>
        <taxon>Tylenchina</taxon>
        <taxon>Panagrolaimomorpha</taxon>
        <taxon>Panagrolaimoidea</taxon>
        <taxon>Panagrolaimidae</taxon>
        <taxon>Panagrolaimus</taxon>
    </lineage>
</organism>
<evidence type="ECO:0000313" key="2">
    <source>
        <dbReference type="WBParaSite" id="JU765_v2.g10773.t1"/>
    </source>
</evidence>
<reference evidence="2" key="1">
    <citation type="submission" date="2022-11" db="UniProtKB">
        <authorList>
            <consortium name="WormBaseParasite"/>
        </authorList>
    </citation>
    <scope>IDENTIFICATION</scope>
</reference>
<sequence>MIVQYILSLGRSPEHTKNQLEQNAPQFLPLLDVTTCSGLGNSQYGFLYLLIGSFEIILYTVIAGIVITKTVRLIRTLELTSLNTHYAAEKRLFMALCFQCAIPLLIFVIPLTLTFILSFLRVKNITVFAEFTMICFSFHGTLNGLLVIMTIQPYRKALRKIFSKTKETKTIPHSLKWISSR</sequence>
<name>A0AC34PXD6_9BILA</name>
<protein>
    <submittedName>
        <fullName evidence="2">G protein-coupled receptor</fullName>
    </submittedName>
</protein>
<accession>A0AC34PXD6</accession>
<evidence type="ECO:0000313" key="1">
    <source>
        <dbReference type="Proteomes" id="UP000887576"/>
    </source>
</evidence>
<dbReference type="WBParaSite" id="JU765_v2.g10773.t1">
    <property type="protein sequence ID" value="JU765_v2.g10773.t1"/>
    <property type="gene ID" value="JU765_v2.g10773"/>
</dbReference>
<dbReference type="Proteomes" id="UP000887576">
    <property type="component" value="Unplaced"/>
</dbReference>
<proteinExistence type="predicted"/>